<proteinExistence type="predicted"/>
<protein>
    <submittedName>
        <fullName evidence="2">GNAT family N-acetyltransferase</fullName>
    </submittedName>
</protein>
<evidence type="ECO:0000313" key="2">
    <source>
        <dbReference type="EMBL" id="PUV21181.1"/>
    </source>
</evidence>
<sequence length="170" mass="20034">MELQIRNSTPQDIDSIFKFYKFATDFQKAKSMVSWPEFDRKLIEQELKEHRQWKMVAGRDIACVWATTFDDPDIWEERNEDPAVYIHRIATNPDFRGKNLVQYIVHWAIEYAIANNKNFVRLDTVGENKGLIEHYTRCGFEFLGLKKLRDTSGLPAHYDKATVSLFELKL</sequence>
<evidence type="ECO:0000259" key="1">
    <source>
        <dbReference type="PROSITE" id="PS51186"/>
    </source>
</evidence>
<dbReference type="InterPro" id="IPR000182">
    <property type="entry name" value="GNAT_dom"/>
</dbReference>
<dbReference type="GO" id="GO:0016747">
    <property type="term" value="F:acyltransferase activity, transferring groups other than amino-acyl groups"/>
    <property type="evidence" value="ECO:0007669"/>
    <property type="project" value="InterPro"/>
</dbReference>
<name>A0A363NKM3_9SPHI</name>
<dbReference type="PROSITE" id="PS51186">
    <property type="entry name" value="GNAT"/>
    <property type="match status" value="1"/>
</dbReference>
<comment type="caution">
    <text evidence="2">The sequence shown here is derived from an EMBL/GenBank/DDBJ whole genome shotgun (WGS) entry which is preliminary data.</text>
</comment>
<dbReference type="Proteomes" id="UP000250831">
    <property type="component" value="Unassembled WGS sequence"/>
</dbReference>
<dbReference type="AlphaFoldDB" id="A0A363NKM3"/>
<dbReference type="RefSeq" id="WP_108637077.1">
    <property type="nucleotide sequence ID" value="NZ_QCXX01000012.1"/>
</dbReference>
<gene>
    <name evidence="2" type="ORF">DCO56_28545</name>
</gene>
<accession>A0A363NKM3</accession>
<dbReference type="OrthoDB" id="758560at2"/>
<dbReference type="InterPro" id="IPR016181">
    <property type="entry name" value="Acyl_CoA_acyltransferase"/>
</dbReference>
<dbReference type="SUPFAM" id="SSF55729">
    <property type="entry name" value="Acyl-CoA N-acyltransferases (Nat)"/>
    <property type="match status" value="1"/>
</dbReference>
<keyword evidence="2" id="KW-0808">Transferase</keyword>
<dbReference type="EMBL" id="QCXX01000012">
    <property type="protein sequence ID" value="PUV21181.1"/>
    <property type="molecule type" value="Genomic_DNA"/>
</dbReference>
<evidence type="ECO:0000313" key="3">
    <source>
        <dbReference type="Proteomes" id="UP000250831"/>
    </source>
</evidence>
<dbReference type="Gene3D" id="3.40.630.30">
    <property type="match status" value="1"/>
</dbReference>
<organism evidence="2 3">
    <name type="scientific">Sphingobacterium athyrii</name>
    <dbReference type="NCBI Taxonomy" id="2152717"/>
    <lineage>
        <taxon>Bacteria</taxon>
        <taxon>Pseudomonadati</taxon>
        <taxon>Bacteroidota</taxon>
        <taxon>Sphingobacteriia</taxon>
        <taxon>Sphingobacteriales</taxon>
        <taxon>Sphingobacteriaceae</taxon>
        <taxon>Sphingobacterium</taxon>
    </lineage>
</organism>
<dbReference type="Pfam" id="PF00583">
    <property type="entry name" value="Acetyltransf_1"/>
    <property type="match status" value="1"/>
</dbReference>
<feature type="domain" description="N-acetyltransferase" evidence="1">
    <location>
        <begin position="3"/>
        <end position="161"/>
    </location>
</feature>
<reference evidence="2 3" key="1">
    <citation type="submission" date="2018-04" db="EMBL/GenBank/DDBJ databases">
        <title>Sphingobacterium sp. M46 Genome.</title>
        <authorList>
            <person name="Cheng J."/>
            <person name="Li Y."/>
        </authorList>
    </citation>
    <scope>NUCLEOTIDE SEQUENCE [LARGE SCALE GENOMIC DNA]</scope>
    <source>
        <strain evidence="2 3">M46</strain>
    </source>
</reference>
<dbReference type="CDD" id="cd04301">
    <property type="entry name" value="NAT_SF"/>
    <property type="match status" value="1"/>
</dbReference>
<keyword evidence="3" id="KW-1185">Reference proteome</keyword>